<sequence length="130" mass="15146">MVRLRQIRRKIQPERSRYIQSQRSYPFENHDSWQQMEQINSRVSTLDGYFGSQQTGQGMGQLNAIAPNDDAHYMMQQRMQGMGQIQFRPQTIPSFFDVQDGLQEMDPSNLGSSQLHGLATKHLHQKHLSR</sequence>
<organism evidence="1">
    <name type="scientific">Salix viminalis</name>
    <name type="common">Common osier</name>
    <name type="synonym">Basket willow</name>
    <dbReference type="NCBI Taxonomy" id="40686"/>
    <lineage>
        <taxon>Eukaryota</taxon>
        <taxon>Viridiplantae</taxon>
        <taxon>Streptophyta</taxon>
        <taxon>Embryophyta</taxon>
        <taxon>Tracheophyta</taxon>
        <taxon>Spermatophyta</taxon>
        <taxon>Magnoliopsida</taxon>
        <taxon>eudicotyledons</taxon>
        <taxon>Gunneridae</taxon>
        <taxon>Pentapetalae</taxon>
        <taxon>rosids</taxon>
        <taxon>fabids</taxon>
        <taxon>Malpighiales</taxon>
        <taxon>Salicaceae</taxon>
        <taxon>Saliceae</taxon>
        <taxon>Salix</taxon>
    </lineage>
</organism>
<accession>A0A6N2KBJ5</accession>
<dbReference type="AlphaFoldDB" id="A0A6N2KBJ5"/>
<name>A0A6N2KBJ5_SALVM</name>
<evidence type="ECO:0000313" key="1">
    <source>
        <dbReference type="EMBL" id="VFU20675.1"/>
    </source>
</evidence>
<dbReference type="EMBL" id="CAADRP010000001">
    <property type="protein sequence ID" value="VFU20675.1"/>
    <property type="molecule type" value="Genomic_DNA"/>
</dbReference>
<reference evidence="1" key="1">
    <citation type="submission" date="2019-03" db="EMBL/GenBank/DDBJ databases">
        <authorList>
            <person name="Mank J."/>
            <person name="Almeida P."/>
        </authorList>
    </citation>
    <scope>NUCLEOTIDE SEQUENCE</scope>
    <source>
        <strain evidence="1">78183</strain>
    </source>
</reference>
<proteinExistence type="predicted"/>
<gene>
    <name evidence="1" type="ORF">SVIM_LOCUS7480</name>
</gene>
<protein>
    <submittedName>
        <fullName evidence="1">Uncharacterized protein</fullName>
    </submittedName>
</protein>